<accession>A0ABY7I180</accession>
<dbReference type="Proteomes" id="UP001164713">
    <property type="component" value="Chromosome"/>
</dbReference>
<keyword evidence="2" id="KW-1185">Reference proteome</keyword>
<reference evidence="1" key="1">
    <citation type="submission" date="2022-12" db="EMBL/GenBank/DDBJ databases">
        <title>Genomic of Bacillus halotolerans.</title>
        <authorList>
            <person name="Xu G."/>
            <person name="Ding Y."/>
        </authorList>
    </citation>
    <scope>NUCLEOTIDE SEQUENCE</scope>
    <source>
        <strain evidence="1">B13</strain>
    </source>
</reference>
<sequence length="87" mass="10073">MSISGVSPIMFQHIKKWRLYQEADNVLGTIYTIQLSVVYHSRSIVVTFKDVSAVTIRDMETLTDLSDGFLNIKMQPQGMYLVEEWEE</sequence>
<dbReference type="RefSeq" id="WP_232460826.1">
    <property type="nucleotide sequence ID" value="NZ_CP114066.1"/>
</dbReference>
<protein>
    <submittedName>
        <fullName evidence="1">Uncharacterized protein</fullName>
    </submittedName>
</protein>
<organism evidence="1 2">
    <name type="scientific">Bacillus halotolerans</name>
    <dbReference type="NCBI Taxonomy" id="260554"/>
    <lineage>
        <taxon>Bacteria</taxon>
        <taxon>Bacillati</taxon>
        <taxon>Bacillota</taxon>
        <taxon>Bacilli</taxon>
        <taxon>Bacillales</taxon>
        <taxon>Bacillaceae</taxon>
        <taxon>Bacillus</taxon>
    </lineage>
</organism>
<name>A0ABY7I180_9BACI</name>
<evidence type="ECO:0000313" key="2">
    <source>
        <dbReference type="Proteomes" id="UP001164713"/>
    </source>
</evidence>
<dbReference type="EMBL" id="CP114066">
    <property type="protein sequence ID" value="WAT21291.1"/>
    <property type="molecule type" value="Genomic_DNA"/>
</dbReference>
<proteinExistence type="predicted"/>
<gene>
    <name evidence="1" type="ORF">O0R52_20460</name>
</gene>
<evidence type="ECO:0000313" key="1">
    <source>
        <dbReference type="EMBL" id="WAT21291.1"/>
    </source>
</evidence>